<organism evidence="6 7">
    <name type="scientific">Lacunisphaera limnophila</name>
    <dbReference type="NCBI Taxonomy" id="1838286"/>
    <lineage>
        <taxon>Bacteria</taxon>
        <taxon>Pseudomonadati</taxon>
        <taxon>Verrucomicrobiota</taxon>
        <taxon>Opitutia</taxon>
        <taxon>Opitutales</taxon>
        <taxon>Opitutaceae</taxon>
        <taxon>Lacunisphaera</taxon>
    </lineage>
</organism>
<dbReference type="InterPro" id="IPR014757">
    <property type="entry name" value="Tscrpt_reg_IclR_C"/>
</dbReference>
<dbReference type="RefSeq" id="WP_069961723.1">
    <property type="nucleotide sequence ID" value="NZ_CP016094.1"/>
</dbReference>
<dbReference type="InterPro" id="IPR029016">
    <property type="entry name" value="GAF-like_dom_sf"/>
</dbReference>
<dbReference type="PANTHER" id="PTHR30136:SF24">
    <property type="entry name" value="HTH-TYPE TRANSCRIPTIONAL REPRESSOR ALLR"/>
    <property type="match status" value="1"/>
</dbReference>
<dbReference type="PROSITE" id="PS51078">
    <property type="entry name" value="ICLR_ED"/>
    <property type="match status" value="1"/>
</dbReference>
<keyword evidence="1" id="KW-0805">Transcription regulation</keyword>
<dbReference type="KEGG" id="obg:Verru16b_01541"/>
<evidence type="ECO:0000313" key="6">
    <source>
        <dbReference type="EMBL" id="AOS44479.1"/>
    </source>
</evidence>
<dbReference type="OrthoDB" id="9791752at2"/>
<dbReference type="PROSITE" id="PS51077">
    <property type="entry name" value="HTH_ICLR"/>
    <property type="match status" value="1"/>
</dbReference>
<feature type="domain" description="HTH iclR-type" evidence="4">
    <location>
        <begin position="20"/>
        <end position="80"/>
    </location>
</feature>
<dbReference type="GO" id="GO:0003700">
    <property type="term" value="F:DNA-binding transcription factor activity"/>
    <property type="evidence" value="ECO:0007669"/>
    <property type="project" value="TreeGrafter"/>
</dbReference>
<dbReference type="Gene3D" id="1.10.10.10">
    <property type="entry name" value="Winged helix-like DNA-binding domain superfamily/Winged helix DNA-binding domain"/>
    <property type="match status" value="1"/>
</dbReference>
<dbReference type="InterPro" id="IPR036390">
    <property type="entry name" value="WH_DNA-bd_sf"/>
</dbReference>
<keyword evidence="3" id="KW-0804">Transcription</keyword>
<keyword evidence="2" id="KW-0238">DNA-binding</keyword>
<evidence type="ECO:0000256" key="3">
    <source>
        <dbReference type="ARBA" id="ARBA00023163"/>
    </source>
</evidence>
<dbReference type="GO" id="GO:0045892">
    <property type="term" value="P:negative regulation of DNA-templated transcription"/>
    <property type="evidence" value="ECO:0007669"/>
    <property type="project" value="TreeGrafter"/>
</dbReference>
<proteinExistence type="predicted"/>
<dbReference type="Pfam" id="PF09339">
    <property type="entry name" value="HTH_IclR"/>
    <property type="match status" value="1"/>
</dbReference>
<dbReference type="Proteomes" id="UP000095228">
    <property type="component" value="Chromosome"/>
</dbReference>
<dbReference type="EMBL" id="CP016094">
    <property type="protein sequence ID" value="AOS44479.1"/>
    <property type="molecule type" value="Genomic_DNA"/>
</dbReference>
<evidence type="ECO:0000256" key="1">
    <source>
        <dbReference type="ARBA" id="ARBA00023015"/>
    </source>
</evidence>
<reference evidence="6 7" key="1">
    <citation type="submission" date="2016-06" db="EMBL/GenBank/DDBJ databases">
        <title>Three novel species with peptidoglycan cell walls form the new genus Lacunisphaera gen. nov. in the family Opitutaceae of the verrucomicrobial subdivision 4.</title>
        <authorList>
            <person name="Rast P."/>
            <person name="Gloeckner I."/>
            <person name="Jogler M."/>
            <person name="Boedeker C."/>
            <person name="Jeske O."/>
            <person name="Wiegand S."/>
            <person name="Reinhardt R."/>
            <person name="Schumann P."/>
            <person name="Rohde M."/>
            <person name="Spring S."/>
            <person name="Gloeckner F.O."/>
            <person name="Jogler C."/>
        </authorList>
    </citation>
    <scope>NUCLEOTIDE SEQUENCE [LARGE SCALE GENOMIC DNA]</scope>
    <source>
        <strain evidence="6 7">IG16b</strain>
    </source>
</reference>
<dbReference type="InterPro" id="IPR005471">
    <property type="entry name" value="Tscrpt_reg_IclR_N"/>
</dbReference>
<accession>A0A1D8AUA3</accession>
<dbReference type="SMART" id="SM00346">
    <property type="entry name" value="HTH_ICLR"/>
    <property type="match status" value="1"/>
</dbReference>
<dbReference type="SUPFAM" id="SSF55781">
    <property type="entry name" value="GAF domain-like"/>
    <property type="match status" value="1"/>
</dbReference>
<sequence length="268" mass="29413">MKTRSKFLSDDALALERYVIPNLRNACWIMKLLAQHPDGLKAAEIARTLKIPVTTTLRIMATLQLEGYARKVDGRFELGPVLIHLGNASLAGTEIRSAALPILQQLTARTDETSHLAVPCDDHSLIVAVQDSPHPLRAASRPGSLTELHCSSTGKSFIAFLHYHRLEELFGKGRLTKRTAHTQDTLAEVKREAAVTRKRGYSLDDEEFNLGVRCLAAPVYSSQGQVVAAIGITAATVRFTPERIPEIGAIVTEHAAELSRLMGYQRSV</sequence>
<keyword evidence="7" id="KW-1185">Reference proteome</keyword>
<dbReference type="PANTHER" id="PTHR30136">
    <property type="entry name" value="HELIX-TURN-HELIX TRANSCRIPTIONAL REGULATOR, ICLR FAMILY"/>
    <property type="match status" value="1"/>
</dbReference>
<dbReference type="InterPro" id="IPR050707">
    <property type="entry name" value="HTH_MetabolicPath_Reg"/>
</dbReference>
<dbReference type="Gene3D" id="3.30.450.40">
    <property type="match status" value="1"/>
</dbReference>
<evidence type="ECO:0000313" key="7">
    <source>
        <dbReference type="Proteomes" id="UP000095228"/>
    </source>
</evidence>
<dbReference type="SUPFAM" id="SSF46785">
    <property type="entry name" value="Winged helix' DNA-binding domain"/>
    <property type="match status" value="1"/>
</dbReference>
<evidence type="ECO:0000256" key="2">
    <source>
        <dbReference type="ARBA" id="ARBA00023125"/>
    </source>
</evidence>
<dbReference type="InterPro" id="IPR036388">
    <property type="entry name" value="WH-like_DNA-bd_sf"/>
</dbReference>
<name>A0A1D8AUA3_9BACT</name>
<evidence type="ECO:0000259" key="4">
    <source>
        <dbReference type="PROSITE" id="PS51077"/>
    </source>
</evidence>
<dbReference type="AlphaFoldDB" id="A0A1D8AUA3"/>
<dbReference type="Pfam" id="PF01614">
    <property type="entry name" value="IclR_C"/>
    <property type="match status" value="1"/>
</dbReference>
<evidence type="ECO:0000259" key="5">
    <source>
        <dbReference type="PROSITE" id="PS51078"/>
    </source>
</evidence>
<gene>
    <name evidence="6" type="primary">iclR</name>
    <name evidence="6" type="ORF">Verru16b_01541</name>
</gene>
<dbReference type="STRING" id="1838286.Verru16b_01541"/>
<feature type="domain" description="IclR-ED" evidence="5">
    <location>
        <begin position="81"/>
        <end position="264"/>
    </location>
</feature>
<protein>
    <submittedName>
        <fullName evidence="6">Acetate operon repressor</fullName>
    </submittedName>
</protein>
<dbReference type="GO" id="GO:0003677">
    <property type="term" value="F:DNA binding"/>
    <property type="evidence" value="ECO:0007669"/>
    <property type="project" value="UniProtKB-KW"/>
</dbReference>